<sequence length="924" mass="101517">MNNQLGERCMAMIIQDRFKLKVLSAAVIAASSINIYAQDSGPIEEVLVTGIRSSLTGAMETKRQASGVVDAISAEDIGKFPDTNLAESLQRITGVSIDRSNNEGNQVTVRGFGPSFNLVTLNGRQMPNSSALDSTPISRSFNFREIAAESVSGVEVYKTGKANVASGGLGATINLKTAKPFDFNEMVAHVSVKGVIEPTVETGDEVTPEISGMISNTFADGKFGVLASYSYAERNFHVDRIGTQNGWSRGYPGQQNPDTSAINTERNPTKATWRIPTVDLENANYERTRQNGQLVLQFAPIDNLTATLDYTMSRLEEDGAMNRMSFWFDDVQTGKADANGTIINPARNNDELNFWAWEYGFNTENDSFGANVEWDVNDQLSFTLDAHDSTSHANPGAQPAERIANTKNPFGAVDIAADFSGKLPSVSYDDSGLAGGAYNKANIVGDLYQERGHELENNIQQVQLHGVWELENAGALSTVNFGVAQTKNTVDVKDIYSANFALSGMDLSNLDLSFDKGDIGFEFVPVFSANEFIDLVYAQNLNNPMNYGTNGIEEETNAAYLSFDFDTELNQMPVKANLGLRYEETDVSSYTITKPVVGFNWVSPLEMSKIYADTEQSDTLKGNYDNLLPNLDLSLNLRDDLVTRFSYSKTIARSNIDAMYPGTDLVTHLSTGPFKANQGNPGLLPFESENFDLSLEWYYGEGSYVSGGYFRKKVDNFIAVGQEDRIISSPNGPLTNPSANPRPGCPGGSVANPTPACTSQPGDQAIVWEVSTPQNLNDSLVDGWEFNVQHMFGESGFGTIVNYTMVDSDDSYDVYSLENDLALQGLSDSANFVGFYEKNGFQIRIAYNWRDKFLLASGNEPVFTAAYDQIDINASYEINENLSVFIEGLNVTDEATHRYGRWTNQIKDYEQYGARYNVGVRAKF</sequence>
<evidence type="ECO:0000256" key="5">
    <source>
        <dbReference type="SAM" id="MobiDB-lite"/>
    </source>
</evidence>
<keyword evidence="4" id="KW-0798">TonB box</keyword>
<protein>
    <submittedName>
        <fullName evidence="8">TonB-dependent receptor</fullName>
    </submittedName>
</protein>
<evidence type="ECO:0000256" key="1">
    <source>
        <dbReference type="ARBA" id="ARBA00004442"/>
    </source>
</evidence>
<dbReference type="InterPro" id="IPR012910">
    <property type="entry name" value="Plug_dom"/>
</dbReference>
<dbReference type="Gene3D" id="2.170.130.10">
    <property type="entry name" value="TonB-dependent receptor, plug domain"/>
    <property type="match status" value="1"/>
</dbReference>
<feature type="domain" description="TonB-dependent receptor plug" evidence="7">
    <location>
        <begin position="62"/>
        <end position="168"/>
    </location>
</feature>
<dbReference type="NCBIfam" id="TIGR01782">
    <property type="entry name" value="TonB-Xanth-Caul"/>
    <property type="match status" value="1"/>
</dbReference>
<evidence type="ECO:0000313" key="8">
    <source>
        <dbReference type="EMBL" id="MDR7089276.1"/>
    </source>
</evidence>
<feature type="compositionally biased region" description="Polar residues" evidence="5">
    <location>
        <begin position="728"/>
        <end position="739"/>
    </location>
</feature>
<feature type="region of interest" description="Disordered" evidence="5">
    <location>
        <begin position="728"/>
        <end position="761"/>
    </location>
</feature>
<name>A0ABU1UVQ4_9GAMM</name>
<dbReference type="Pfam" id="PF07715">
    <property type="entry name" value="Plug"/>
    <property type="match status" value="1"/>
</dbReference>
<dbReference type="EMBL" id="JAVDVX010000002">
    <property type="protein sequence ID" value="MDR7089276.1"/>
    <property type="molecule type" value="Genomic_DNA"/>
</dbReference>
<gene>
    <name evidence="8" type="ORF">J2X05_001282</name>
</gene>
<dbReference type="Proteomes" id="UP001253595">
    <property type="component" value="Unassembled WGS sequence"/>
</dbReference>
<feature type="compositionally biased region" description="Polar residues" evidence="5">
    <location>
        <begin position="751"/>
        <end position="761"/>
    </location>
</feature>
<dbReference type="Gene3D" id="2.40.170.20">
    <property type="entry name" value="TonB-dependent receptor, beta-barrel domain"/>
    <property type="match status" value="1"/>
</dbReference>
<evidence type="ECO:0000256" key="3">
    <source>
        <dbReference type="ARBA" id="ARBA00023237"/>
    </source>
</evidence>
<keyword evidence="8" id="KW-0675">Receptor</keyword>
<evidence type="ECO:0000313" key="9">
    <source>
        <dbReference type="Proteomes" id="UP001253595"/>
    </source>
</evidence>
<comment type="caution">
    <text evidence="8">The sequence shown here is derived from an EMBL/GenBank/DDBJ whole genome shotgun (WGS) entry which is preliminary data.</text>
</comment>
<dbReference type="InterPro" id="IPR000531">
    <property type="entry name" value="Beta-barrel_TonB"/>
</dbReference>
<dbReference type="InterPro" id="IPR037066">
    <property type="entry name" value="Plug_dom_sf"/>
</dbReference>
<proteinExistence type="inferred from homology"/>
<comment type="subcellular location">
    <subcellularLocation>
        <location evidence="1 4">Cell outer membrane</location>
    </subcellularLocation>
</comment>
<evidence type="ECO:0000256" key="4">
    <source>
        <dbReference type="RuleBase" id="RU003357"/>
    </source>
</evidence>
<evidence type="ECO:0000259" key="7">
    <source>
        <dbReference type="Pfam" id="PF07715"/>
    </source>
</evidence>
<dbReference type="RefSeq" id="WP_310070171.1">
    <property type="nucleotide sequence ID" value="NZ_JAVDVX010000002.1"/>
</dbReference>
<dbReference type="SUPFAM" id="SSF56935">
    <property type="entry name" value="Porins"/>
    <property type="match status" value="1"/>
</dbReference>
<evidence type="ECO:0000259" key="6">
    <source>
        <dbReference type="Pfam" id="PF00593"/>
    </source>
</evidence>
<dbReference type="InterPro" id="IPR036942">
    <property type="entry name" value="Beta-barrel_TonB_sf"/>
</dbReference>
<dbReference type="CDD" id="cd01347">
    <property type="entry name" value="ligand_gated_channel"/>
    <property type="match status" value="1"/>
</dbReference>
<dbReference type="InterPro" id="IPR010104">
    <property type="entry name" value="TonB_rcpt_bac"/>
</dbReference>
<keyword evidence="2 4" id="KW-0472">Membrane</keyword>
<dbReference type="Pfam" id="PF00593">
    <property type="entry name" value="TonB_dep_Rec_b-barrel"/>
    <property type="match status" value="1"/>
</dbReference>
<keyword evidence="3" id="KW-0998">Cell outer membrane</keyword>
<evidence type="ECO:0000256" key="2">
    <source>
        <dbReference type="ARBA" id="ARBA00023136"/>
    </source>
</evidence>
<feature type="region of interest" description="Disordered" evidence="5">
    <location>
        <begin position="247"/>
        <end position="266"/>
    </location>
</feature>
<dbReference type="PANTHER" id="PTHR40980">
    <property type="entry name" value="PLUG DOMAIN-CONTAINING PROTEIN"/>
    <property type="match status" value="1"/>
</dbReference>
<reference evidence="8 9" key="1">
    <citation type="submission" date="2023-07" db="EMBL/GenBank/DDBJ databases">
        <title>Sorghum-associated microbial communities from plants grown in Nebraska, USA.</title>
        <authorList>
            <person name="Schachtman D."/>
        </authorList>
    </citation>
    <scope>NUCLEOTIDE SEQUENCE [LARGE SCALE GENOMIC DNA]</scope>
    <source>
        <strain evidence="8 9">BE190</strain>
    </source>
</reference>
<accession>A0ABU1UVQ4</accession>
<organism evidence="8 9">
    <name type="scientific">Cellvibrio fibrivorans</name>
    <dbReference type="NCBI Taxonomy" id="126350"/>
    <lineage>
        <taxon>Bacteria</taxon>
        <taxon>Pseudomonadati</taxon>
        <taxon>Pseudomonadota</taxon>
        <taxon>Gammaproteobacteria</taxon>
        <taxon>Cellvibrionales</taxon>
        <taxon>Cellvibrionaceae</taxon>
        <taxon>Cellvibrio</taxon>
    </lineage>
</organism>
<feature type="domain" description="TonB-dependent receptor-like beta-barrel" evidence="6">
    <location>
        <begin position="339"/>
        <end position="891"/>
    </location>
</feature>
<comment type="similarity">
    <text evidence="4">Belongs to the TonB-dependent receptor family.</text>
</comment>
<keyword evidence="9" id="KW-1185">Reference proteome</keyword>
<dbReference type="PANTHER" id="PTHR40980:SF3">
    <property type="entry name" value="TONB-DEPENDENT RECEPTOR-LIKE BETA-BARREL DOMAIN-CONTAINING PROTEIN"/>
    <property type="match status" value="1"/>
</dbReference>